<dbReference type="EMBL" id="FQUI01000002">
    <property type="protein sequence ID" value="SHE33914.1"/>
    <property type="molecule type" value="Genomic_DNA"/>
</dbReference>
<dbReference type="AlphaFoldDB" id="A0A1M4SNQ5"/>
<dbReference type="Proteomes" id="UP000184334">
    <property type="component" value="Unassembled WGS sequence"/>
</dbReference>
<dbReference type="STRING" id="1122195.SAMN02745164_00251"/>
<dbReference type="PANTHER" id="PTHR43174">
    <property type="entry name" value="UDP-N-ACETYLGLUCOSAMINE 2-EPIMERASE"/>
    <property type="match status" value="1"/>
</dbReference>
<evidence type="ECO:0000313" key="6">
    <source>
        <dbReference type="EMBL" id="SHE33914.1"/>
    </source>
</evidence>
<evidence type="ECO:0000256" key="1">
    <source>
        <dbReference type="ARBA" id="ARBA00023235"/>
    </source>
</evidence>
<dbReference type="NCBIfam" id="TIGR00236">
    <property type="entry name" value="wecB"/>
    <property type="match status" value="1"/>
</dbReference>
<dbReference type="SUPFAM" id="SSF53756">
    <property type="entry name" value="UDP-Glycosyltransferase/glycogen phosphorylase"/>
    <property type="match status" value="1"/>
</dbReference>
<keyword evidence="1 4" id="KW-0413">Isomerase</keyword>
<evidence type="ECO:0000256" key="3">
    <source>
        <dbReference type="ARBA" id="ARBA00038858"/>
    </source>
</evidence>
<reference evidence="6" key="1">
    <citation type="submission" date="2016-11" db="EMBL/GenBank/DDBJ databases">
        <authorList>
            <person name="Varghese N."/>
            <person name="Submissions S."/>
        </authorList>
    </citation>
    <scope>NUCLEOTIDE SEQUENCE [LARGE SCALE GENOMIC DNA]</scope>
    <source>
        <strain evidence="6">DSM 16785</strain>
    </source>
</reference>
<accession>A0A1M4SNQ5</accession>
<comment type="caution">
    <text evidence="6">The sequence shown here is derived from an EMBL/GenBank/DDBJ whole genome shotgun (WGS) entry which is preliminary data.</text>
</comment>
<dbReference type="CDD" id="cd03786">
    <property type="entry name" value="GTB_UDP-GlcNAc_2-Epimerase"/>
    <property type="match status" value="1"/>
</dbReference>
<dbReference type="OrthoDB" id="9803238at2"/>
<evidence type="ECO:0000256" key="2">
    <source>
        <dbReference type="ARBA" id="ARBA00038209"/>
    </source>
</evidence>
<proteinExistence type="inferred from homology"/>
<protein>
    <recommendedName>
        <fullName evidence="3">UDP-N-acetylglucosamine 2-epimerase (non-hydrolyzing)</fullName>
        <ecNumber evidence="3">5.1.3.14</ecNumber>
    </recommendedName>
</protein>
<feature type="domain" description="UDP-N-acetylglucosamine 2-epimerase" evidence="5">
    <location>
        <begin position="24"/>
        <end position="363"/>
    </location>
</feature>
<dbReference type="InterPro" id="IPR003331">
    <property type="entry name" value="UDP_GlcNAc_Epimerase_2_dom"/>
</dbReference>
<organism evidence="6 7">
    <name type="scientific">Marinitoga hydrogenitolerans (strain DSM 16785 / JCM 12826 / AT1271)</name>
    <dbReference type="NCBI Taxonomy" id="1122195"/>
    <lineage>
        <taxon>Bacteria</taxon>
        <taxon>Thermotogati</taxon>
        <taxon>Thermotogota</taxon>
        <taxon>Thermotogae</taxon>
        <taxon>Petrotogales</taxon>
        <taxon>Petrotogaceae</taxon>
        <taxon>Marinitoga</taxon>
    </lineage>
</organism>
<comment type="similarity">
    <text evidence="2 4">Belongs to the UDP-N-acetylglucosamine 2-epimerase family.</text>
</comment>
<evidence type="ECO:0000259" key="5">
    <source>
        <dbReference type="Pfam" id="PF02350"/>
    </source>
</evidence>
<sequence length="373" mass="42610">MKVGLIFGTRPEAIKMAPIYHTLKENGIDTKIIATAQHREMLDQVLELFEIIPDYDLNVMTHRQTLPELTKNLIGKLDPILKGENFDYILVQGDTTSTFVGALISFYYKIPVGHIEAGLRTDNIYNPFPEEMNRRLTTVISSLHFPPTKKSKENLLKEGISEENIYITGNTVIDALLWVIEKNKDKIEKIQEKYGLKNKKYILMTMHRRENWGTPMKNVMQAIKEFLIKNPDIFLVFPVHLNPAVREIVFPALEELKNAILIDPLEYLEFTALMTGSYFIMTDSGGIQEEAPALGKPTLVLRETTERPEAIEAGTAKLIGTKKENVLEYMNKLTFDLEFYSKMAKAKNPFGDGKASLRITKVLLKEKIEEFII</sequence>
<dbReference type="Pfam" id="PF02350">
    <property type="entry name" value="Epimerase_2"/>
    <property type="match status" value="1"/>
</dbReference>
<dbReference type="Gene3D" id="3.40.50.2000">
    <property type="entry name" value="Glycogen Phosphorylase B"/>
    <property type="match status" value="2"/>
</dbReference>
<dbReference type="PANTHER" id="PTHR43174:SF2">
    <property type="entry name" value="UDP-N-ACETYLGLUCOSAMINE 2-EPIMERASE"/>
    <property type="match status" value="1"/>
</dbReference>
<dbReference type="GO" id="GO:0008761">
    <property type="term" value="F:UDP-N-acetylglucosamine 2-epimerase activity"/>
    <property type="evidence" value="ECO:0007669"/>
    <property type="project" value="UniProtKB-EC"/>
</dbReference>
<evidence type="ECO:0000256" key="4">
    <source>
        <dbReference type="RuleBase" id="RU003513"/>
    </source>
</evidence>
<evidence type="ECO:0000313" key="7">
    <source>
        <dbReference type="Proteomes" id="UP000184334"/>
    </source>
</evidence>
<dbReference type="InterPro" id="IPR029767">
    <property type="entry name" value="WecB-like"/>
</dbReference>
<keyword evidence="7" id="KW-1185">Reference proteome</keyword>
<dbReference type="EC" id="5.1.3.14" evidence="3"/>
<gene>
    <name evidence="6" type="ORF">SAMN02745164_00251</name>
</gene>
<dbReference type="RefSeq" id="WP_072862601.1">
    <property type="nucleotide sequence ID" value="NZ_FQUI01000002.1"/>
</dbReference>
<name>A0A1M4SNQ5_MARH1</name>